<dbReference type="RefSeq" id="WP_141954601.1">
    <property type="nucleotide sequence ID" value="NZ_CP039546.1"/>
</dbReference>
<evidence type="ECO:0000313" key="2">
    <source>
        <dbReference type="EMBL" id="KAB7782597.1"/>
    </source>
</evidence>
<protein>
    <recommendedName>
        <fullName evidence="1">Polysaccharide biosynthesis enzyme WcbI domain-containing protein</fullName>
    </recommendedName>
</protein>
<dbReference type="InterPro" id="IPR041307">
    <property type="entry name" value="WcbI"/>
</dbReference>
<gene>
    <name evidence="2" type="ORF">F8B43_5352</name>
</gene>
<reference evidence="2 3" key="1">
    <citation type="submission" date="2019-10" db="EMBL/GenBank/DDBJ databases">
        <title>Draft Genome Sequence of the Caffeine Degrading Methylotroph Methylorubrum populi PINKEL.</title>
        <authorList>
            <person name="Dawson S.C."/>
            <person name="Zhang X."/>
            <person name="Wright M.E."/>
            <person name="Sharma G."/>
            <person name="Langner J.T."/>
            <person name="Ditty J.L."/>
            <person name="Subuyuj G.A."/>
        </authorList>
    </citation>
    <scope>NUCLEOTIDE SEQUENCE [LARGE SCALE GENOMIC DNA]</scope>
    <source>
        <strain evidence="2 3">Pinkel</strain>
    </source>
</reference>
<organism evidence="2 3">
    <name type="scientific">Methylorubrum populi</name>
    <dbReference type="NCBI Taxonomy" id="223967"/>
    <lineage>
        <taxon>Bacteria</taxon>
        <taxon>Pseudomonadati</taxon>
        <taxon>Pseudomonadota</taxon>
        <taxon>Alphaproteobacteria</taxon>
        <taxon>Hyphomicrobiales</taxon>
        <taxon>Methylobacteriaceae</taxon>
        <taxon>Methylorubrum</taxon>
    </lineage>
</organism>
<evidence type="ECO:0000259" key="1">
    <source>
        <dbReference type="Pfam" id="PF18588"/>
    </source>
</evidence>
<sequence>MAPLPALFKPIAPAVQAVTARAFSARSWARPWRRSAGHPRIAVIGNCQATGVAQALRLLLPGAEVETILVAGLDRRFGHIDRLARHLSGADHVFSHFFPEGFIAGGNVHGLAERVPGLRLFPTILFSGFHPDLVHVGDEASLRLSRLVASPIGPYHSAVALAGFRRGLSVEATLRLYTGPVFEQLGYFDLWQASADYLLRTARDVGFGLDREFALWCRGGVFMHVINHPRLPVLGDIARRLAREAGCTPLDLPVERYAPDTLAAEPVWPVLPGIAERYGVAGSTLFKGDGRRTPPRLLDLADFVAESFALYARHRPADLTCTRIESWEAMPEIRALFDGAA</sequence>
<feature type="domain" description="Polysaccharide biosynthesis enzyme WcbI" evidence="1">
    <location>
        <begin position="41"/>
        <end position="249"/>
    </location>
</feature>
<dbReference type="AlphaFoldDB" id="A0A514KWT3"/>
<name>A0A514KWT3_9HYPH</name>
<dbReference type="Pfam" id="PF18588">
    <property type="entry name" value="WcbI"/>
    <property type="match status" value="1"/>
</dbReference>
<evidence type="ECO:0000313" key="3">
    <source>
        <dbReference type="Proteomes" id="UP000469949"/>
    </source>
</evidence>
<dbReference type="EMBL" id="WEKV01000020">
    <property type="protein sequence ID" value="KAB7782597.1"/>
    <property type="molecule type" value="Genomic_DNA"/>
</dbReference>
<comment type="caution">
    <text evidence="2">The sequence shown here is derived from an EMBL/GenBank/DDBJ whole genome shotgun (WGS) entry which is preliminary data.</text>
</comment>
<dbReference type="Proteomes" id="UP000469949">
    <property type="component" value="Unassembled WGS sequence"/>
</dbReference>
<proteinExistence type="predicted"/>
<accession>A0A514KWT3</accession>